<evidence type="ECO:0000256" key="4">
    <source>
        <dbReference type="ARBA" id="ARBA00022691"/>
    </source>
</evidence>
<dbReference type="GO" id="GO:0032259">
    <property type="term" value="P:methylation"/>
    <property type="evidence" value="ECO:0007669"/>
    <property type="project" value="UniProtKB-KW"/>
</dbReference>
<dbReference type="InterPro" id="IPR055487">
    <property type="entry name" value="DUF7059"/>
</dbReference>
<proteinExistence type="inferred from homology"/>
<accession>A0A7W9JGZ2</accession>
<comment type="caution">
    <text evidence="7">The sequence shown here is derived from an EMBL/GenBank/DDBJ whole genome shotgun (WGS) entry which is preliminary data.</text>
</comment>
<dbReference type="AlphaFoldDB" id="A0A7W9JGZ2"/>
<dbReference type="InterPro" id="IPR007848">
    <property type="entry name" value="Small_mtfrase_dom"/>
</dbReference>
<dbReference type="RefSeq" id="WP_184169657.1">
    <property type="nucleotide sequence ID" value="NZ_BAABAG010000003.1"/>
</dbReference>
<keyword evidence="4" id="KW-0949">S-adenosyl-L-methionine</keyword>
<dbReference type="Proteomes" id="UP000567246">
    <property type="component" value="Unassembled WGS sequence"/>
</dbReference>
<keyword evidence="2" id="KW-0489">Methyltransferase</keyword>
<evidence type="ECO:0000259" key="6">
    <source>
        <dbReference type="Pfam" id="PF23186"/>
    </source>
</evidence>
<organism evidence="7 8">
    <name type="scientific">Micrococcus endophyticus</name>
    <dbReference type="NCBI Taxonomy" id="455343"/>
    <lineage>
        <taxon>Bacteria</taxon>
        <taxon>Bacillati</taxon>
        <taxon>Actinomycetota</taxon>
        <taxon>Actinomycetes</taxon>
        <taxon>Micrococcales</taxon>
        <taxon>Micrococcaceae</taxon>
        <taxon>Micrococcus</taxon>
    </lineage>
</organism>
<keyword evidence="8" id="KW-1185">Reference proteome</keyword>
<keyword evidence="3" id="KW-0808">Transferase</keyword>
<evidence type="ECO:0008006" key="9">
    <source>
        <dbReference type="Google" id="ProtNLM"/>
    </source>
</evidence>
<evidence type="ECO:0000256" key="2">
    <source>
        <dbReference type="ARBA" id="ARBA00022603"/>
    </source>
</evidence>
<dbReference type="Pfam" id="PF05175">
    <property type="entry name" value="MTS"/>
    <property type="match status" value="1"/>
</dbReference>
<dbReference type="GO" id="GO:0008757">
    <property type="term" value="F:S-adenosylmethionine-dependent methyltransferase activity"/>
    <property type="evidence" value="ECO:0007669"/>
    <property type="project" value="TreeGrafter"/>
</dbReference>
<dbReference type="PANTHER" id="PTHR45875:SF1">
    <property type="entry name" value="METHYLTRANSFERASE N6AMT1"/>
    <property type="match status" value="1"/>
</dbReference>
<sequence>MSPTAPELPAPSLPAPRLTPATAAALAADLAALPYTTAAVEELLGPVAAAALDREHAEPARRVVARVLASAPHDDGDPGSGARRGLAALVSVWMLGDAADAADVAAALPALGLDGAREAGLVVKEGGGTVRGIVDLSPYEADEPGRMWVASDQTALQRRGPLPEDHVLGIGRASLTLAGATQRRPVARALDVGVGCGIQTLHLLAHAEHVTATDLSERALEFTRFNLLLNADVLGLDRQRLEDRVRLVTGDMLEPVAGERFDLVVSNPPFVITPRTDPDAPVLTYRDGGREGDRIVAELIAALPEHLTEGGTAQLLANWEIPAGEAEIPAGAAEGGDGTGPTPWDVRPRSWIAPGMQAWIVQRDSQDPAGYAETWLQDSSLELDPHRYEAAYRGYLEDFAARGVAGVGFGHVWLRRPVDDGAQGRAWTVAEELTQPVDEALGAAWAAAVARRDRLAAGAPDGAGDPALAALRGLHLRVAEDVSEERHGRFGAEHPEVILARQGAGFRRTARLDTATAGVLSASDGELSVGQLVGAVAALLELDDAGRAGLLAAIRELYEDGFLVEAAQ</sequence>
<dbReference type="GO" id="GO:0008170">
    <property type="term" value="F:N-methyltransferase activity"/>
    <property type="evidence" value="ECO:0007669"/>
    <property type="project" value="UniProtKB-ARBA"/>
</dbReference>
<dbReference type="InterPro" id="IPR052190">
    <property type="entry name" value="Euk-Arch_PrmC-MTase"/>
</dbReference>
<feature type="domain" description="DUF7059" evidence="6">
    <location>
        <begin position="34"/>
        <end position="130"/>
    </location>
</feature>
<dbReference type="CDD" id="cd02440">
    <property type="entry name" value="AdoMet_MTases"/>
    <property type="match status" value="1"/>
</dbReference>
<dbReference type="PANTHER" id="PTHR45875">
    <property type="entry name" value="METHYLTRANSFERASE N6AMT1"/>
    <property type="match status" value="1"/>
</dbReference>
<evidence type="ECO:0000313" key="7">
    <source>
        <dbReference type="EMBL" id="MBB5847493.1"/>
    </source>
</evidence>
<dbReference type="GO" id="GO:0035657">
    <property type="term" value="C:eRF1 methyltransferase complex"/>
    <property type="evidence" value="ECO:0007669"/>
    <property type="project" value="TreeGrafter"/>
</dbReference>
<dbReference type="PROSITE" id="PS00092">
    <property type="entry name" value="N6_MTASE"/>
    <property type="match status" value="1"/>
</dbReference>
<dbReference type="GO" id="GO:0008276">
    <property type="term" value="F:protein methyltransferase activity"/>
    <property type="evidence" value="ECO:0007669"/>
    <property type="project" value="TreeGrafter"/>
</dbReference>
<comment type="similarity">
    <text evidence="1">Belongs to the eukaryotic/archaeal PrmC-related family.</text>
</comment>
<dbReference type="SUPFAM" id="SSF53335">
    <property type="entry name" value="S-adenosyl-L-methionine-dependent methyltransferases"/>
    <property type="match status" value="1"/>
</dbReference>
<dbReference type="InterPro" id="IPR002052">
    <property type="entry name" value="DNA_methylase_N6_adenine_CS"/>
</dbReference>
<feature type="domain" description="Methyltransferase small" evidence="5">
    <location>
        <begin position="177"/>
        <end position="322"/>
    </location>
</feature>
<dbReference type="InterPro" id="IPR029063">
    <property type="entry name" value="SAM-dependent_MTases_sf"/>
</dbReference>
<name>A0A7W9JGZ2_9MICC</name>
<evidence type="ECO:0000256" key="3">
    <source>
        <dbReference type="ARBA" id="ARBA00022679"/>
    </source>
</evidence>
<dbReference type="EMBL" id="JACHMW010000001">
    <property type="protein sequence ID" value="MBB5847493.1"/>
    <property type="molecule type" value="Genomic_DNA"/>
</dbReference>
<protein>
    <recommendedName>
        <fullName evidence="9">Methyltransferase domain-containing protein</fullName>
    </recommendedName>
</protein>
<dbReference type="Pfam" id="PF23186">
    <property type="entry name" value="DUF7059"/>
    <property type="match status" value="1"/>
</dbReference>
<evidence type="ECO:0000313" key="8">
    <source>
        <dbReference type="Proteomes" id="UP000567246"/>
    </source>
</evidence>
<dbReference type="Gene3D" id="3.40.50.150">
    <property type="entry name" value="Vaccinia Virus protein VP39"/>
    <property type="match status" value="1"/>
</dbReference>
<gene>
    <name evidence="7" type="ORF">HDA33_000057</name>
</gene>
<evidence type="ECO:0000256" key="1">
    <source>
        <dbReference type="ARBA" id="ARBA00006149"/>
    </source>
</evidence>
<reference evidence="7 8" key="1">
    <citation type="submission" date="2020-08" db="EMBL/GenBank/DDBJ databases">
        <title>Sequencing the genomes of 1000 actinobacteria strains.</title>
        <authorList>
            <person name="Klenk H.-P."/>
        </authorList>
    </citation>
    <scope>NUCLEOTIDE SEQUENCE [LARGE SCALE GENOMIC DNA]</scope>
    <source>
        <strain evidence="7 8">DSM 17945</strain>
    </source>
</reference>
<evidence type="ECO:0000259" key="5">
    <source>
        <dbReference type="Pfam" id="PF05175"/>
    </source>
</evidence>
<dbReference type="GO" id="GO:0003676">
    <property type="term" value="F:nucleic acid binding"/>
    <property type="evidence" value="ECO:0007669"/>
    <property type="project" value="InterPro"/>
</dbReference>